<proteinExistence type="inferred from homology"/>
<evidence type="ECO:0008006" key="5">
    <source>
        <dbReference type="Google" id="ProtNLM"/>
    </source>
</evidence>
<dbReference type="InterPro" id="IPR015421">
    <property type="entry name" value="PyrdxlP-dep_Trfase_major"/>
</dbReference>
<dbReference type="PANTHER" id="PTHR43094:SF1">
    <property type="entry name" value="AMINOTRANSFERASE CLASS-III"/>
    <property type="match status" value="1"/>
</dbReference>
<dbReference type="GO" id="GO:0005829">
    <property type="term" value="C:cytosol"/>
    <property type="evidence" value="ECO:0007669"/>
    <property type="project" value="TreeGrafter"/>
</dbReference>
<accession>A0A427Y3J5</accession>
<protein>
    <recommendedName>
        <fullName evidence="5">Aminotransferase class III</fullName>
    </recommendedName>
</protein>
<dbReference type="InterPro" id="IPR015424">
    <property type="entry name" value="PyrdxlP-dep_Trfase"/>
</dbReference>
<dbReference type="InterPro" id="IPR005814">
    <property type="entry name" value="Aminotrans_3"/>
</dbReference>
<name>A0A427Y3J5_9TREE</name>
<organism evidence="3 4">
    <name type="scientific">Saitozyma podzolica</name>
    <dbReference type="NCBI Taxonomy" id="1890683"/>
    <lineage>
        <taxon>Eukaryota</taxon>
        <taxon>Fungi</taxon>
        <taxon>Dikarya</taxon>
        <taxon>Basidiomycota</taxon>
        <taxon>Agaricomycotina</taxon>
        <taxon>Tremellomycetes</taxon>
        <taxon>Tremellales</taxon>
        <taxon>Trimorphomycetaceae</taxon>
        <taxon>Saitozyma</taxon>
    </lineage>
</organism>
<evidence type="ECO:0000313" key="4">
    <source>
        <dbReference type="Proteomes" id="UP000279259"/>
    </source>
</evidence>
<evidence type="ECO:0000256" key="1">
    <source>
        <dbReference type="ARBA" id="ARBA00008954"/>
    </source>
</evidence>
<evidence type="ECO:0000256" key="2">
    <source>
        <dbReference type="RuleBase" id="RU003560"/>
    </source>
</evidence>
<dbReference type="EMBL" id="RSCD01000019">
    <property type="protein sequence ID" value="RSH85657.1"/>
    <property type="molecule type" value="Genomic_DNA"/>
</dbReference>
<dbReference type="OrthoDB" id="10261433at2759"/>
<dbReference type="Proteomes" id="UP000279259">
    <property type="component" value="Unassembled WGS sequence"/>
</dbReference>
<comment type="similarity">
    <text evidence="1 2">Belongs to the class-III pyridoxal-phosphate-dependent aminotransferase family.</text>
</comment>
<dbReference type="GO" id="GO:0030170">
    <property type="term" value="F:pyridoxal phosphate binding"/>
    <property type="evidence" value="ECO:0007669"/>
    <property type="project" value="InterPro"/>
</dbReference>
<dbReference type="SUPFAM" id="SSF53383">
    <property type="entry name" value="PLP-dependent transferases"/>
    <property type="match status" value="1"/>
</dbReference>
<reference evidence="3 4" key="1">
    <citation type="submission" date="2018-11" db="EMBL/GenBank/DDBJ databases">
        <title>Genome sequence of Saitozyma podzolica DSM 27192.</title>
        <authorList>
            <person name="Aliyu H."/>
            <person name="Gorte O."/>
            <person name="Ochsenreither K."/>
        </authorList>
    </citation>
    <scope>NUCLEOTIDE SEQUENCE [LARGE SCALE GENOMIC DNA]</scope>
    <source>
        <strain evidence="3 4">DSM 27192</strain>
    </source>
</reference>
<sequence>MSPVATNTKRSTYLLYRDLRGQAPEVVVKAEGSYLWLDDDRRILDACAGAAVASIGHGDTRIIQAVAAQMTSLSYHHTSRLTNPAAEALAKKLVGNKPGGLSHAIFLSSGSEANESAIKLARQYHVERGELDRVHIISRNNSYHGNSIGCVSLTGIPSRRRAFEPILMPHTSLGGAAAGNLTPVPGYFKAIRAVCDKHGVLLVLDEIMCGMGRTGRMHAWEWEGISPDIQTIGKGLNGGYQPLSAVLMHQKVYDALAAGSGAFANGQTFQCHPAAAAAGLAVLSVFESDDIIANCSKRGEELRAALINAIGSHAHVGEIRGRGLFLSIEFVLDRQTKATFPSQIQLSRLLDDAIFARGTSIYSGFGKGTADGVRGDHILFSPPLNISSDQVHEMVFATKEGVEEVFRLQEVQEAVASASRS</sequence>
<keyword evidence="4" id="KW-1185">Reference proteome</keyword>
<dbReference type="Pfam" id="PF00202">
    <property type="entry name" value="Aminotran_3"/>
    <property type="match status" value="2"/>
</dbReference>
<dbReference type="PANTHER" id="PTHR43094">
    <property type="entry name" value="AMINOTRANSFERASE"/>
    <property type="match status" value="1"/>
</dbReference>
<gene>
    <name evidence="3" type="ORF">EHS25_003797</name>
</gene>
<comment type="caution">
    <text evidence="3">The sequence shown here is derived from an EMBL/GenBank/DDBJ whole genome shotgun (WGS) entry which is preliminary data.</text>
</comment>
<dbReference type="CDD" id="cd00610">
    <property type="entry name" value="OAT_like"/>
    <property type="match status" value="1"/>
</dbReference>
<keyword evidence="2" id="KW-0663">Pyridoxal phosphate</keyword>
<dbReference type="GO" id="GO:0008483">
    <property type="term" value="F:transaminase activity"/>
    <property type="evidence" value="ECO:0007669"/>
    <property type="project" value="InterPro"/>
</dbReference>
<dbReference type="AlphaFoldDB" id="A0A427Y3J5"/>
<evidence type="ECO:0000313" key="3">
    <source>
        <dbReference type="EMBL" id="RSH85657.1"/>
    </source>
</evidence>
<dbReference type="STRING" id="1890683.A0A427Y3J5"/>
<dbReference type="Gene3D" id="3.40.640.10">
    <property type="entry name" value="Type I PLP-dependent aspartate aminotransferase-like (Major domain)"/>
    <property type="match status" value="2"/>
</dbReference>